<keyword evidence="7" id="KW-0808">Transferase</keyword>
<comment type="caution">
    <text evidence="7">The sequence shown here is derived from an EMBL/GenBank/DDBJ whole genome shotgun (WGS) entry which is preliminary data.</text>
</comment>
<gene>
    <name evidence="7" type="ORF">ACFOGJ_07100</name>
</gene>
<organism evidence="7 8">
    <name type="scientific">Marinibaculum pumilum</name>
    <dbReference type="NCBI Taxonomy" id="1766165"/>
    <lineage>
        <taxon>Bacteria</taxon>
        <taxon>Pseudomonadati</taxon>
        <taxon>Pseudomonadota</taxon>
        <taxon>Alphaproteobacteria</taxon>
        <taxon>Rhodospirillales</taxon>
        <taxon>Rhodospirillaceae</taxon>
        <taxon>Marinibaculum</taxon>
    </lineage>
</organism>
<dbReference type="InterPro" id="IPR007624">
    <property type="entry name" value="RNA_pol_sigma70_r3"/>
</dbReference>
<dbReference type="GO" id="GO:0003899">
    <property type="term" value="F:DNA-directed RNA polymerase activity"/>
    <property type="evidence" value="ECO:0007669"/>
    <property type="project" value="UniProtKB-EC"/>
</dbReference>
<dbReference type="InterPro" id="IPR013325">
    <property type="entry name" value="RNA_pol_sigma_r2"/>
</dbReference>
<dbReference type="PANTHER" id="PTHR30376">
    <property type="entry name" value="SIGMA FACTOR RPOH HEAT SHOCK RELATED"/>
    <property type="match status" value="1"/>
</dbReference>
<evidence type="ECO:0000259" key="6">
    <source>
        <dbReference type="PROSITE" id="PS00715"/>
    </source>
</evidence>
<dbReference type="Pfam" id="PF04539">
    <property type="entry name" value="Sigma70_r3"/>
    <property type="match status" value="1"/>
</dbReference>
<evidence type="ECO:0000256" key="3">
    <source>
        <dbReference type="ARBA" id="ARBA00023082"/>
    </source>
</evidence>
<dbReference type="Pfam" id="PF04545">
    <property type="entry name" value="Sigma70_r4"/>
    <property type="match status" value="1"/>
</dbReference>
<evidence type="ECO:0000256" key="4">
    <source>
        <dbReference type="ARBA" id="ARBA00023125"/>
    </source>
</evidence>
<dbReference type="InterPro" id="IPR050813">
    <property type="entry name" value="Sigma-70_Factor"/>
</dbReference>
<reference evidence="8" key="1">
    <citation type="journal article" date="2019" name="Int. J. Syst. Evol. Microbiol.">
        <title>The Global Catalogue of Microorganisms (GCM) 10K type strain sequencing project: providing services to taxonomists for standard genome sequencing and annotation.</title>
        <authorList>
            <consortium name="The Broad Institute Genomics Platform"/>
            <consortium name="The Broad Institute Genome Sequencing Center for Infectious Disease"/>
            <person name="Wu L."/>
            <person name="Ma J."/>
        </authorList>
    </citation>
    <scope>NUCLEOTIDE SEQUENCE [LARGE SCALE GENOMIC DNA]</scope>
    <source>
        <strain evidence="8">KCTC 42964</strain>
    </source>
</reference>
<dbReference type="InterPro" id="IPR013324">
    <property type="entry name" value="RNA_pol_sigma_r3/r4-like"/>
</dbReference>
<keyword evidence="3" id="KW-0731">Sigma factor</keyword>
<dbReference type="InterPro" id="IPR000943">
    <property type="entry name" value="RNA_pol_sigma70"/>
</dbReference>
<dbReference type="EMBL" id="JBHRTR010000019">
    <property type="protein sequence ID" value="MFC3226988.1"/>
    <property type="molecule type" value="Genomic_DNA"/>
</dbReference>
<dbReference type="InterPro" id="IPR007627">
    <property type="entry name" value="RNA_pol_sigma70_r2"/>
</dbReference>
<accession>A0ABV7KX58</accession>
<keyword evidence="5" id="KW-0804">Transcription</keyword>
<dbReference type="CDD" id="cd06171">
    <property type="entry name" value="Sigma70_r4"/>
    <property type="match status" value="1"/>
</dbReference>
<comment type="similarity">
    <text evidence="1">Belongs to the sigma-70 factor family.</text>
</comment>
<evidence type="ECO:0000313" key="8">
    <source>
        <dbReference type="Proteomes" id="UP001595528"/>
    </source>
</evidence>
<dbReference type="InterPro" id="IPR014284">
    <property type="entry name" value="RNA_pol_sigma-70_dom"/>
</dbReference>
<keyword evidence="2" id="KW-0805">Transcription regulation</keyword>
<dbReference type="Pfam" id="PF04542">
    <property type="entry name" value="Sigma70_r2"/>
    <property type="match status" value="1"/>
</dbReference>
<dbReference type="RefSeq" id="WP_379899149.1">
    <property type="nucleotide sequence ID" value="NZ_JBHRTR010000019.1"/>
</dbReference>
<keyword evidence="4" id="KW-0238">DNA-binding</keyword>
<evidence type="ECO:0000313" key="7">
    <source>
        <dbReference type="EMBL" id="MFC3226988.1"/>
    </source>
</evidence>
<dbReference type="Proteomes" id="UP001595528">
    <property type="component" value="Unassembled WGS sequence"/>
</dbReference>
<dbReference type="NCBIfam" id="TIGR02937">
    <property type="entry name" value="sigma70-ECF"/>
    <property type="match status" value="1"/>
</dbReference>
<evidence type="ECO:0000256" key="1">
    <source>
        <dbReference type="ARBA" id="ARBA00007788"/>
    </source>
</evidence>
<dbReference type="NCBIfam" id="NF005693">
    <property type="entry name" value="PRK07500.1"/>
    <property type="match status" value="1"/>
</dbReference>
<keyword evidence="8" id="KW-1185">Reference proteome</keyword>
<name>A0ABV7KX58_9PROT</name>
<dbReference type="PANTHER" id="PTHR30376:SF3">
    <property type="entry name" value="RNA POLYMERASE SIGMA FACTOR RPOH"/>
    <property type="match status" value="1"/>
</dbReference>
<feature type="domain" description="RNA polymerase sigma-70" evidence="6">
    <location>
        <begin position="74"/>
        <end position="87"/>
    </location>
</feature>
<evidence type="ECO:0000256" key="5">
    <source>
        <dbReference type="ARBA" id="ARBA00023163"/>
    </source>
</evidence>
<dbReference type="NCBIfam" id="NF005143">
    <property type="entry name" value="PRK06596.1"/>
    <property type="match status" value="1"/>
</dbReference>
<dbReference type="PIRSF" id="PIRSF000770">
    <property type="entry name" value="RNA_pol_sigma-SigE/K"/>
    <property type="match status" value="1"/>
</dbReference>
<dbReference type="Gene3D" id="1.20.120.1810">
    <property type="match status" value="1"/>
</dbReference>
<dbReference type="EC" id="2.7.7.6" evidence="7"/>
<evidence type="ECO:0000256" key="2">
    <source>
        <dbReference type="ARBA" id="ARBA00023015"/>
    </source>
</evidence>
<dbReference type="SUPFAM" id="SSF88946">
    <property type="entry name" value="Sigma2 domain of RNA polymerase sigma factors"/>
    <property type="match status" value="1"/>
</dbReference>
<sequence length="294" mass="33309">MSATANDLSLNADRRFIRKAMHAPLLSAEREQALALAWRRDGDEAALHELITAYTRLVIAVAGRYRHYGLALSDLVQEGVVGLMQAAERFDPEREVRFSTYAGWWVRAAIQDFILRNWSIVRTGTTAAQKTLFFNLRRLRSQIGEVQDGPMPPDGRRRVAEHLGIREADVERMDLRLSGADQSLNRPIGEDGENEWQDVLADDRATPEQTVLEMRDAVTRARWLEAALEGLTPRERMIIAERRLAEEGVTLESLGQVLGISKERVRQIEQNAMSKLRAEIGRRAGLAPDERLEF</sequence>
<protein>
    <submittedName>
        <fullName evidence="7">RNA polymerase factor sigma-32</fullName>
        <ecNumber evidence="7">2.7.7.6</ecNumber>
    </submittedName>
</protein>
<dbReference type="PROSITE" id="PS00715">
    <property type="entry name" value="SIGMA70_1"/>
    <property type="match status" value="1"/>
</dbReference>
<dbReference type="InterPro" id="IPR007630">
    <property type="entry name" value="RNA_pol_sigma70_r4"/>
</dbReference>
<keyword evidence="7" id="KW-0548">Nucleotidyltransferase</keyword>
<dbReference type="SUPFAM" id="SSF88659">
    <property type="entry name" value="Sigma3 and sigma4 domains of RNA polymerase sigma factors"/>
    <property type="match status" value="1"/>
</dbReference>
<proteinExistence type="inferred from homology"/>
<dbReference type="PRINTS" id="PR00046">
    <property type="entry name" value="SIGMA70FCT"/>
</dbReference>
<dbReference type="Gene3D" id="1.20.140.160">
    <property type="match status" value="1"/>
</dbReference>